<comment type="subcellular location">
    <subcellularLocation>
        <location evidence="1">Cell membrane</location>
        <topology evidence="1">Multi-pass membrane protein</topology>
    </subcellularLocation>
</comment>
<reference evidence="12" key="3">
    <citation type="submission" date="2025-09" db="UniProtKB">
        <authorList>
            <consortium name="Ensembl"/>
        </authorList>
    </citation>
    <scope>IDENTIFICATION</scope>
    <source>
        <strain evidence="12">Isolate ISIS603380</strain>
    </source>
</reference>
<dbReference type="PRINTS" id="PR02108">
    <property type="entry name" value="MRGPCRFAMILY"/>
</dbReference>
<evidence type="ECO:0000256" key="3">
    <source>
        <dbReference type="ARBA" id="ARBA00022692"/>
    </source>
</evidence>
<evidence type="ECO:0000256" key="10">
    <source>
        <dbReference type="SAM" id="Phobius"/>
    </source>
</evidence>
<dbReference type="STRING" id="9785.ENSLAFP00000020164"/>
<evidence type="ECO:0000313" key="12">
    <source>
        <dbReference type="Ensembl" id="ENSLAFP00000020164.1"/>
    </source>
</evidence>
<dbReference type="eggNOG" id="ENOG502RTWA">
    <property type="taxonomic scope" value="Eukaryota"/>
</dbReference>
<evidence type="ECO:0000256" key="9">
    <source>
        <dbReference type="ARBA" id="ARBA00061394"/>
    </source>
</evidence>
<keyword evidence="4 10" id="KW-1133">Transmembrane helix</keyword>
<feature type="transmembrane region" description="Helical" evidence="10">
    <location>
        <begin position="130"/>
        <end position="154"/>
    </location>
</feature>
<evidence type="ECO:0000313" key="13">
    <source>
        <dbReference type="Proteomes" id="UP000007646"/>
    </source>
</evidence>
<protein>
    <recommendedName>
        <fullName evidence="11">G-protein coupled receptors family 1 profile domain-containing protein</fullName>
    </recommendedName>
</protein>
<dbReference type="GO" id="GO:0004930">
    <property type="term" value="F:G protein-coupled receptor activity"/>
    <property type="evidence" value="ECO:0007669"/>
    <property type="project" value="UniProtKB-KW"/>
</dbReference>
<dbReference type="Pfam" id="PF00001">
    <property type="entry name" value="7tm_1"/>
    <property type="match status" value="1"/>
</dbReference>
<evidence type="ECO:0000256" key="8">
    <source>
        <dbReference type="ARBA" id="ARBA00023224"/>
    </source>
</evidence>
<dbReference type="InterPro" id="IPR000276">
    <property type="entry name" value="GPCR_Rhodpsn"/>
</dbReference>
<accession>G3TX56</accession>
<dbReference type="PRINTS" id="PR00237">
    <property type="entry name" value="GPCRRHODOPSN"/>
</dbReference>
<evidence type="ECO:0000256" key="6">
    <source>
        <dbReference type="ARBA" id="ARBA00023136"/>
    </source>
</evidence>
<keyword evidence="5" id="KW-0297">G-protein coupled receptor</keyword>
<feature type="transmembrane region" description="Helical" evidence="10">
    <location>
        <begin position="91"/>
        <end position="110"/>
    </location>
</feature>
<dbReference type="PROSITE" id="PS50262">
    <property type="entry name" value="G_PROTEIN_RECEP_F1_2"/>
    <property type="match status" value="1"/>
</dbReference>
<keyword evidence="2" id="KW-1003">Cell membrane</keyword>
<evidence type="ECO:0000256" key="2">
    <source>
        <dbReference type="ARBA" id="ARBA00022475"/>
    </source>
</evidence>
<proteinExistence type="inferred from homology"/>
<dbReference type="InterPro" id="IPR026234">
    <property type="entry name" value="MRGPCRFAMILY"/>
</dbReference>
<organism evidence="12 13">
    <name type="scientific">Loxodonta africana</name>
    <name type="common">African elephant</name>
    <dbReference type="NCBI Taxonomy" id="9785"/>
    <lineage>
        <taxon>Eukaryota</taxon>
        <taxon>Metazoa</taxon>
        <taxon>Chordata</taxon>
        <taxon>Craniata</taxon>
        <taxon>Vertebrata</taxon>
        <taxon>Euteleostomi</taxon>
        <taxon>Mammalia</taxon>
        <taxon>Eutheria</taxon>
        <taxon>Afrotheria</taxon>
        <taxon>Proboscidea</taxon>
        <taxon>Elephantidae</taxon>
        <taxon>Loxodonta</taxon>
    </lineage>
</organism>
<dbReference type="GO" id="GO:0005886">
    <property type="term" value="C:plasma membrane"/>
    <property type="evidence" value="ECO:0007669"/>
    <property type="project" value="UniProtKB-SubCell"/>
</dbReference>
<keyword evidence="13" id="KW-1185">Reference proteome</keyword>
<dbReference type="Ensembl" id="ENSLAFT00000030320.1">
    <property type="protein sequence ID" value="ENSLAFP00000020164.1"/>
    <property type="gene ID" value="ENSLAFG00000032037.1"/>
</dbReference>
<dbReference type="HOGENOM" id="CLU_009579_4_1_1"/>
<dbReference type="PANTHER" id="PTHR11334:SF29">
    <property type="entry name" value="MAS-RELATED G-PROTEIN COUPLED RECEPTOR MEMBER X2"/>
    <property type="match status" value="1"/>
</dbReference>
<keyword evidence="6 10" id="KW-0472">Membrane</keyword>
<feature type="domain" description="G-protein coupled receptors family 1 profile" evidence="11">
    <location>
        <begin position="1"/>
        <end position="226"/>
    </location>
</feature>
<feature type="transmembrane region" description="Helical" evidence="10">
    <location>
        <begin position="211"/>
        <end position="232"/>
    </location>
</feature>
<feature type="transmembrane region" description="Helical" evidence="10">
    <location>
        <begin position="12"/>
        <end position="35"/>
    </location>
</feature>
<evidence type="ECO:0000259" key="11">
    <source>
        <dbReference type="PROSITE" id="PS50262"/>
    </source>
</evidence>
<evidence type="ECO:0000256" key="5">
    <source>
        <dbReference type="ARBA" id="ARBA00023040"/>
    </source>
</evidence>
<sequence length="269" mass="30695">LLGFCLQRNAFSLYILSLAGSNALLLFFMFIHSVLQHVNTLAVKKDYIHSLLTVVKFFSHTTHVSFLSAISTERCLSVLCPIWYHCHCPRHTFVVMCALLWTPTLLLNVLEVRYCALLLMEGNGYLCHVFDMVIVACLIFLFVILCGSSLILMVKVQCIFQQTQPARLNVVIMPTVLVFLLCGFPFGILWFLLHWERTYKADCKPYFERVWNLLSCVNTSANPVIYFFVGYFRQQCQYQQSLKLVLQSTLGEEPGTEENGGGLPLEAKV</sequence>
<evidence type="ECO:0000256" key="1">
    <source>
        <dbReference type="ARBA" id="ARBA00004651"/>
    </source>
</evidence>
<evidence type="ECO:0000256" key="7">
    <source>
        <dbReference type="ARBA" id="ARBA00023170"/>
    </source>
</evidence>
<dbReference type="Gene3D" id="1.20.1070.10">
    <property type="entry name" value="Rhodopsin 7-helix transmembrane proteins"/>
    <property type="match status" value="1"/>
</dbReference>
<dbReference type="Proteomes" id="UP000007646">
    <property type="component" value="Unassembled WGS sequence"/>
</dbReference>
<name>G3TX56_LOXAF</name>
<keyword evidence="7" id="KW-0675">Receptor</keyword>
<evidence type="ECO:0000256" key="4">
    <source>
        <dbReference type="ARBA" id="ARBA00022989"/>
    </source>
</evidence>
<dbReference type="GeneTree" id="ENSGT01030000234639"/>
<feature type="transmembrane region" description="Helical" evidence="10">
    <location>
        <begin position="166"/>
        <end position="191"/>
    </location>
</feature>
<dbReference type="CDD" id="cd14973">
    <property type="entry name" value="7tmA_Mrgpr"/>
    <property type="match status" value="1"/>
</dbReference>
<dbReference type="FunFam" id="1.20.1070.10:FF:000193">
    <property type="entry name" value="Mas-related G-protein coupled receptor member E"/>
    <property type="match status" value="1"/>
</dbReference>
<keyword evidence="3 10" id="KW-0812">Transmembrane</keyword>
<reference evidence="12" key="2">
    <citation type="submission" date="2025-08" db="UniProtKB">
        <authorList>
            <consortium name="Ensembl"/>
        </authorList>
    </citation>
    <scope>IDENTIFICATION</scope>
    <source>
        <strain evidence="12">Isolate ISIS603380</strain>
    </source>
</reference>
<reference evidence="12 13" key="1">
    <citation type="submission" date="2009-06" db="EMBL/GenBank/DDBJ databases">
        <title>The Genome Sequence of Loxodonta africana (African elephant).</title>
        <authorList>
            <person name="Di Palma F."/>
            <person name="Heiman D."/>
            <person name="Young S."/>
            <person name="Johnson J."/>
            <person name="Lander E.S."/>
            <person name="Lindblad-Toh K."/>
        </authorList>
    </citation>
    <scope>NUCLEOTIDE SEQUENCE [LARGE SCALE GENOMIC DNA]</scope>
    <source>
        <strain evidence="12 13">Isolate ISIS603380</strain>
    </source>
</reference>
<dbReference type="PANTHER" id="PTHR11334">
    <property type="entry name" value="MAS-RELATED G-PROTEIN COUPLED RECEPTOR"/>
    <property type="match status" value="1"/>
</dbReference>
<dbReference type="OMA" id="WEVLYSH"/>
<dbReference type="InParanoid" id="G3TX56"/>
<comment type="similarity">
    <text evidence="9">Belongs to the G-protein coupled receptor 1 family. Mas subfamily.</text>
</comment>
<dbReference type="InterPro" id="IPR017452">
    <property type="entry name" value="GPCR_Rhodpsn_7TM"/>
</dbReference>
<dbReference type="SUPFAM" id="SSF81321">
    <property type="entry name" value="Family A G protein-coupled receptor-like"/>
    <property type="match status" value="1"/>
</dbReference>
<dbReference type="AlphaFoldDB" id="G3TX56"/>
<keyword evidence="8" id="KW-0807">Transducer</keyword>